<dbReference type="STRING" id="1296565.SAMN05660657_05357"/>
<sequence length="80" mass="8883">MESDERAATDPIRRDLIMNDAQGVLVGRRWNGQGYRQALWWVRYPTAPTAKDGEAVRAAAAELADRLPRDPPGGVAVRRP</sequence>
<dbReference type="AlphaFoldDB" id="A0A1I7D683"/>
<evidence type="ECO:0000313" key="1">
    <source>
        <dbReference type="EMBL" id="SFU07149.1"/>
    </source>
</evidence>
<reference evidence="2" key="1">
    <citation type="submission" date="2016-10" db="EMBL/GenBank/DDBJ databases">
        <authorList>
            <person name="Varghese N."/>
            <person name="Submissions S."/>
        </authorList>
    </citation>
    <scope>NUCLEOTIDE SEQUENCE [LARGE SCALE GENOMIC DNA]</scope>
    <source>
        <strain evidence="2">DSM 46136</strain>
    </source>
</reference>
<proteinExistence type="predicted"/>
<protein>
    <submittedName>
        <fullName evidence="1">Uncharacterized protein</fullName>
    </submittedName>
</protein>
<name>A0A1I7D683_9ACTN</name>
<dbReference type="EMBL" id="FPBA01000035">
    <property type="protein sequence ID" value="SFU07149.1"/>
    <property type="molecule type" value="Genomic_DNA"/>
</dbReference>
<organism evidence="1 2">
    <name type="scientific">Geodermatophilus amargosae</name>
    <dbReference type="NCBI Taxonomy" id="1296565"/>
    <lineage>
        <taxon>Bacteria</taxon>
        <taxon>Bacillati</taxon>
        <taxon>Actinomycetota</taxon>
        <taxon>Actinomycetes</taxon>
        <taxon>Geodermatophilales</taxon>
        <taxon>Geodermatophilaceae</taxon>
        <taxon>Geodermatophilus</taxon>
    </lineage>
</organism>
<keyword evidence="2" id="KW-1185">Reference proteome</keyword>
<dbReference type="Proteomes" id="UP000199546">
    <property type="component" value="Unassembled WGS sequence"/>
</dbReference>
<gene>
    <name evidence="1" type="ORF">SAMN05660657_05357</name>
</gene>
<accession>A0A1I7D683</accession>
<evidence type="ECO:0000313" key="2">
    <source>
        <dbReference type="Proteomes" id="UP000199546"/>
    </source>
</evidence>